<dbReference type="Gene3D" id="2.10.90.10">
    <property type="entry name" value="Cystine-knot cytokines"/>
    <property type="match status" value="1"/>
</dbReference>
<gene>
    <name evidence="2" type="ORF">TCEB3V08_LOCUS6226</name>
</gene>
<accession>A0A7R9CUQ7</accession>
<protein>
    <submittedName>
        <fullName evidence="2">Uncharacterized protein</fullName>
    </submittedName>
</protein>
<dbReference type="InterPro" id="IPR029034">
    <property type="entry name" value="Cystine-knot_cytokine"/>
</dbReference>
<dbReference type="AlphaFoldDB" id="A0A7R9CUQ7"/>
<evidence type="ECO:0000256" key="1">
    <source>
        <dbReference type="SAM" id="MobiDB-lite"/>
    </source>
</evidence>
<proteinExistence type="predicted"/>
<feature type="region of interest" description="Disordered" evidence="1">
    <location>
        <begin position="1"/>
        <end position="21"/>
    </location>
</feature>
<name>A0A7R9CUQ7_TIMCR</name>
<dbReference type="PANTHER" id="PTHR21719:SF1">
    <property type="entry name" value="FI06402P-RELATED"/>
    <property type="match status" value="1"/>
</dbReference>
<dbReference type="GO" id="GO:0035099">
    <property type="term" value="P:hemocyte migration"/>
    <property type="evidence" value="ECO:0007669"/>
    <property type="project" value="TreeGrafter"/>
</dbReference>
<sequence>MQVQSFATPVRAGQRTVGGRAEDKRGVTVLHRCDAGTGCCPQDPVLVQCGPASEETVRLVVMVADVVSNVTAATRVIRATNHTRCECQEVNYNF</sequence>
<evidence type="ECO:0000313" key="2">
    <source>
        <dbReference type="EMBL" id="CAD7401878.1"/>
    </source>
</evidence>
<reference evidence="2" key="1">
    <citation type="submission" date="2020-11" db="EMBL/GenBank/DDBJ databases">
        <authorList>
            <person name="Tran Van P."/>
        </authorList>
    </citation>
    <scope>NUCLEOTIDE SEQUENCE</scope>
</reference>
<organism evidence="2">
    <name type="scientific">Timema cristinae</name>
    <name type="common">Walking stick</name>
    <dbReference type="NCBI Taxonomy" id="61476"/>
    <lineage>
        <taxon>Eukaryota</taxon>
        <taxon>Metazoa</taxon>
        <taxon>Ecdysozoa</taxon>
        <taxon>Arthropoda</taxon>
        <taxon>Hexapoda</taxon>
        <taxon>Insecta</taxon>
        <taxon>Pterygota</taxon>
        <taxon>Neoptera</taxon>
        <taxon>Polyneoptera</taxon>
        <taxon>Phasmatodea</taxon>
        <taxon>Timematodea</taxon>
        <taxon>Timematoidea</taxon>
        <taxon>Timematidae</taxon>
        <taxon>Timema</taxon>
    </lineage>
</organism>
<dbReference type="PANTHER" id="PTHR21719">
    <property type="entry name" value="FI06402P-RELATED"/>
    <property type="match status" value="1"/>
</dbReference>
<dbReference type="SUPFAM" id="SSF57501">
    <property type="entry name" value="Cystine-knot cytokines"/>
    <property type="match status" value="1"/>
</dbReference>
<dbReference type="EMBL" id="OC318414">
    <property type="protein sequence ID" value="CAD7401878.1"/>
    <property type="molecule type" value="Genomic_DNA"/>
</dbReference>